<dbReference type="AlphaFoldDB" id="A0A4D6L3W5"/>
<reference evidence="1 2" key="1">
    <citation type="submission" date="2019-04" db="EMBL/GenBank/DDBJ databases">
        <title>An improved genome assembly and genetic linkage map for asparagus bean, Vigna unguiculata ssp. sesquipedialis.</title>
        <authorList>
            <person name="Xia Q."/>
            <person name="Zhang R."/>
            <person name="Dong Y."/>
        </authorList>
    </citation>
    <scope>NUCLEOTIDE SEQUENCE [LARGE SCALE GENOMIC DNA]</scope>
    <source>
        <tissue evidence="1">Leaf</tissue>
    </source>
</reference>
<organism evidence="1 2">
    <name type="scientific">Vigna unguiculata</name>
    <name type="common">Cowpea</name>
    <dbReference type="NCBI Taxonomy" id="3917"/>
    <lineage>
        <taxon>Eukaryota</taxon>
        <taxon>Viridiplantae</taxon>
        <taxon>Streptophyta</taxon>
        <taxon>Embryophyta</taxon>
        <taxon>Tracheophyta</taxon>
        <taxon>Spermatophyta</taxon>
        <taxon>Magnoliopsida</taxon>
        <taxon>eudicotyledons</taxon>
        <taxon>Gunneridae</taxon>
        <taxon>Pentapetalae</taxon>
        <taxon>rosids</taxon>
        <taxon>fabids</taxon>
        <taxon>Fabales</taxon>
        <taxon>Fabaceae</taxon>
        <taxon>Papilionoideae</taxon>
        <taxon>50 kb inversion clade</taxon>
        <taxon>NPAAA clade</taxon>
        <taxon>indigoferoid/millettioid clade</taxon>
        <taxon>Phaseoleae</taxon>
        <taxon>Vigna</taxon>
    </lineage>
</organism>
<dbReference type="EMBL" id="CP039346">
    <property type="protein sequence ID" value="QCD83155.1"/>
    <property type="molecule type" value="Genomic_DNA"/>
</dbReference>
<evidence type="ECO:0000313" key="2">
    <source>
        <dbReference type="Proteomes" id="UP000501690"/>
    </source>
</evidence>
<proteinExistence type="predicted"/>
<name>A0A4D6L3W5_VIGUN</name>
<keyword evidence="2" id="KW-1185">Reference proteome</keyword>
<protein>
    <submittedName>
        <fullName evidence="1">Uncharacterized protein</fullName>
    </submittedName>
</protein>
<accession>A0A4D6L3W5</accession>
<dbReference type="Proteomes" id="UP000501690">
    <property type="component" value="Linkage Group LG2"/>
</dbReference>
<sequence>MAPVWPLAAGGKGVVAGRLTSNFRLAESRWRPAVLVVVELLMRGLVDLKD</sequence>
<gene>
    <name evidence="1" type="ORF">DEO72_LG2g3498</name>
</gene>
<evidence type="ECO:0000313" key="1">
    <source>
        <dbReference type="EMBL" id="QCD83155.1"/>
    </source>
</evidence>